<dbReference type="GO" id="GO:0045132">
    <property type="term" value="P:meiotic chromosome segregation"/>
    <property type="evidence" value="ECO:0007669"/>
    <property type="project" value="InterPro"/>
</dbReference>
<dbReference type="Pfam" id="PF07557">
    <property type="entry name" value="Shugoshin_C"/>
    <property type="match status" value="1"/>
</dbReference>
<keyword evidence="4" id="KW-0132">Cell division</keyword>
<dbReference type="STRING" id="27342.A0A0H2S5V4"/>
<evidence type="ECO:0000256" key="4">
    <source>
        <dbReference type="ARBA" id="ARBA00022618"/>
    </source>
</evidence>
<comment type="subcellular location">
    <subcellularLocation>
        <location evidence="1">Chromosome</location>
        <location evidence="1">Centromere</location>
    </subcellularLocation>
</comment>
<feature type="region of interest" description="Disordered" evidence="10">
    <location>
        <begin position="268"/>
        <end position="580"/>
    </location>
</feature>
<evidence type="ECO:0000256" key="6">
    <source>
        <dbReference type="ARBA" id="ARBA00023054"/>
    </source>
</evidence>
<evidence type="ECO:0000313" key="13">
    <source>
        <dbReference type="EMBL" id="KLO19592.1"/>
    </source>
</evidence>
<keyword evidence="3" id="KW-0158">Chromosome</keyword>
<feature type="region of interest" description="Disordered" evidence="10">
    <location>
        <begin position="106"/>
        <end position="252"/>
    </location>
</feature>
<proteinExistence type="inferred from homology"/>
<feature type="compositionally biased region" description="Basic residues" evidence="10">
    <location>
        <begin position="178"/>
        <end position="191"/>
    </location>
</feature>
<protein>
    <recommendedName>
        <fullName evidence="15">Shugoshin C-terminal domain-containing protein</fullName>
    </recommendedName>
</protein>
<dbReference type="GO" id="GO:0051301">
    <property type="term" value="P:cell division"/>
    <property type="evidence" value="ECO:0007669"/>
    <property type="project" value="UniProtKB-KW"/>
</dbReference>
<dbReference type="EMBL" id="KQ085885">
    <property type="protein sequence ID" value="KLO19592.1"/>
    <property type="molecule type" value="Genomic_DNA"/>
</dbReference>
<dbReference type="InterPro" id="IPR011515">
    <property type="entry name" value="Shugoshin_C"/>
</dbReference>
<keyword evidence="7" id="KW-0131">Cell cycle</keyword>
<comment type="similarity">
    <text evidence="2">Belongs to the shugoshin family.</text>
</comment>
<evidence type="ECO:0000259" key="12">
    <source>
        <dbReference type="Pfam" id="PF07558"/>
    </source>
</evidence>
<dbReference type="InterPro" id="IPR011516">
    <property type="entry name" value="Shugoshin_N"/>
</dbReference>
<dbReference type="GO" id="GO:0005634">
    <property type="term" value="C:nucleus"/>
    <property type="evidence" value="ECO:0007669"/>
    <property type="project" value="InterPro"/>
</dbReference>
<keyword evidence="8" id="KW-0137">Centromere</keyword>
<feature type="compositionally biased region" description="Low complexity" evidence="10">
    <location>
        <begin position="487"/>
        <end position="504"/>
    </location>
</feature>
<evidence type="ECO:0000256" key="5">
    <source>
        <dbReference type="ARBA" id="ARBA00022829"/>
    </source>
</evidence>
<gene>
    <name evidence="13" type="ORF">SCHPADRAFT_898540</name>
</gene>
<feature type="coiled-coil region" evidence="9">
    <location>
        <begin position="32"/>
        <end position="94"/>
    </location>
</feature>
<dbReference type="InParanoid" id="A0A0H2S5V4"/>
<keyword evidence="6 9" id="KW-0175">Coiled coil</keyword>
<evidence type="ECO:0008006" key="15">
    <source>
        <dbReference type="Google" id="ProtNLM"/>
    </source>
</evidence>
<accession>A0A0H2S5V4</accession>
<sequence length="580" mass="63704">MSRRDSRVHISVRQNDTLQEFQNFKKSFLVANKQITKQNSSLSAKIEELNAHISSLYVENLRLRASEIALSSQLKREKEKCQKIMADAEAATMNLLKHLGIIRQSYSISPPDSSSGKSTPDLRDSDSPPQAPSLRPRPRSPTAPRLSQQPSVPDIVEEAEPHEASSDERDYHHDAHHGSHASSKSKGKHGSRLPVPSRVVSPPPPATTPRHYFTASETSQKPKLTRRPSGLMGTPADMPERPFSPTFNGSHHVGLDLSDDEIVEVEVLSKHAHRGENEALKREDDARFNSHGQETAKEKIKKEKRSRPKDVDSEQEGVTERKPRKKRSGNLDVKLQDVTNSPRPREAASPVEIPSDSNAVIKHRDVLSPPPTDLPRSSSPSGFSDPGYLPTPQPSSTSSTPVPTLTLPLSDIDPNAVGREKRARKSVNYTEPSLRKKMRKPDSVAPPGTRPSLSITIPSPEPTPPPESQRRHSLDSTDTEGGSNPLSSNKPRSSGSSRSSSSTVTKRKRTTKTNSDDGSETGDCDIDDDDDGADADGESNDARGMRVNVAASRRRSTQDSANDKRRTKDSEDVRRHSIAV</sequence>
<evidence type="ECO:0000313" key="14">
    <source>
        <dbReference type="Proteomes" id="UP000053477"/>
    </source>
</evidence>
<feature type="compositionally biased region" description="Low complexity" evidence="10">
    <location>
        <begin position="106"/>
        <end position="119"/>
    </location>
</feature>
<feature type="compositionally biased region" description="Basic and acidic residues" evidence="10">
    <location>
        <begin position="561"/>
        <end position="580"/>
    </location>
</feature>
<dbReference type="Proteomes" id="UP000053477">
    <property type="component" value="Unassembled WGS sequence"/>
</dbReference>
<evidence type="ECO:0000256" key="9">
    <source>
        <dbReference type="SAM" id="Coils"/>
    </source>
</evidence>
<evidence type="ECO:0000256" key="7">
    <source>
        <dbReference type="ARBA" id="ARBA00023306"/>
    </source>
</evidence>
<evidence type="ECO:0000256" key="3">
    <source>
        <dbReference type="ARBA" id="ARBA00022454"/>
    </source>
</evidence>
<evidence type="ECO:0000259" key="11">
    <source>
        <dbReference type="Pfam" id="PF07557"/>
    </source>
</evidence>
<feature type="compositionally biased region" description="Low complexity" evidence="10">
    <location>
        <begin position="394"/>
        <end position="410"/>
    </location>
</feature>
<dbReference type="OrthoDB" id="5394106at2759"/>
<dbReference type="AlphaFoldDB" id="A0A0H2S5V4"/>
<feature type="compositionally biased region" description="Basic and acidic residues" evidence="10">
    <location>
        <begin position="274"/>
        <end position="301"/>
    </location>
</feature>
<feature type="compositionally biased region" description="Basic and acidic residues" evidence="10">
    <location>
        <begin position="159"/>
        <end position="177"/>
    </location>
</feature>
<organism evidence="13 14">
    <name type="scientific">Schizopora paradoxa</name>
    <dbReference type="NCBI Taxonomy" id="27342"/>
    <lineage>
        <taxon>Eukaryota</taxon>
        <taxon>Fungi</taxon>
        <taxon>Dikarya</taxon>
        <taxon>Basidiomycota</taxon>
        <taxon>Agaricomycotina</taxon>
        <taxon>Agaricomycetes</taxon>
        <taxon>Hymenochaetales</taxon>
        <taxon>Schizoporaceae</taxon>
        <taxon>Schizopora</taxon>
    </lineage>
</organism>
<evidence type="ECO:0000256" key="2">
    <source>
        <dbReference type="ARBA" id="ARBA00010845"/>
    </source>
</evidence>
<feature type="domain" description="Shugoshin N-terminal coiled-coil" evidence="12">
    <location>
        <begin position="25"/>
        <end position="65"/>
    </location>
</feature>
<evidence type="ECO:0000256" key="1">
    <source>
        <dbReference type="ARBA" id="ARBA00004584"/>
    </source>
</evidence>
<reference evidence="13 14" key="1">
    <citation type="submission" date="2015-04" db="EMBL/GenBank/DDBJ databases">
        <title>Complete genome sequence of Schizopora paradoxa KUC8140, a cosmopolitan wood degrader in East Asia.</title>
        <authorList>
            <consortium name="DOE Joint Genome Institute"/>
            <person name="Min B."/>
            <person name="Park H."/>
            <person name="Jang Y."/>
            <person name="Kim J.-J."/>
            <person name="Kim K.H."/>
            <person name="Pangilinan J."/>
            <person name="Lipzen A."/>
            <person name="Riley R."/>
            <person name="Grigoriev I.V."/>
            <person name="Spatafora J.W."/>
            <person name="Choi I.-G."/>
        </authorList>
    </citation>
    <scope>NUCLEOTIDE SEQUENCE [LARGE SCALE GENOMIC DNA]</scope>
    <source>
        <strain evidence="13 14">KUC8140</strain>
    </source>
</reference>
<dbReference type="GO" id="GO:0000779">
    <property type="term" value="C:condensed chromosome, centromeric region"/>
    <property type="evidence" value="ECO:0007669"/>
    <property type="project" value="UniProtKB-ARBA"/>
</dbReference>
<evidence type="ECO:0000256" key="8">
    <source>
        <dbReference type="ARBA" id="ARBA00023328"/>
    </source>
</evidence>
<feature type="domain" description="Shugoshin C-terminal" evidence="11">
    <location>
        <begin position="418"/>
        <end position="440"/>
    </location>
</feature>
<keyword evidence="14" id="KW-1185">Reference proteome</keyword>
<name>A0A0H2S5V4_9AGAM</name>
<keyword evidence="5" id="KW-0159">Chromosome partition</keyword>
<feature type="compositionally biased region" description="Acidic residues" evidence="10">
    <location>
        <begin position="517"/>
        <end position="539"/>
    </location>
</feature>
<dbReference type="Pfam" id="PF07558">
    <property type="entry name" value="Shugoshin_N"/>
    <property type="match status" value="1"/>
</dbReference>
<evidence type="ECO:0000256" key="10">
    <source>
        <dbReference type="SAM" id="MobiDB-lite"/>
    </source>
</evidence>